<sequence>MSFDGVKWYKRTALMYAIGTWTLLGSCVYYTFYKGDARVVIRKEEEDATPNVRLFKSSHMSAKITYKENFVPYSTRFLELFRPRADDSSGSQNEEK</sequence>
<evidence type="ECO:0000313" key="2">
    <source>
        <dbReference type="EMBL" id="KAB5583893.1"/>
    </source>
</evidence>
<gene>
    <name evidence="2" type="ORF">PHYPO_G00101070</name>
</gene>
<proteinExistence type="predicted"/>
<dbReference type="Proteomes" id="UP000327468">
    <property type="component" value="Chromosome 2"/>
</dbReference>
<organism evidence="2 3">
    <name type="scientific">Pangasianodon hypophthalmus</name>
    <name type="common">Striped catfish</name>
    <name type="synonym">Helicophagus hypophthalmus</name>
    <dbReference type="NCBI Taxonomy" id="310915"/>
    <lineage>
        <taxon>Eukaryota</taxon>
        <taxon>Metazoa</taxon>
        <taxon>Chordata</taxon>
        <taxon>Craniata</taxon>
        <taxon>Vertebrata</taxon>
        <taxon>Euteleostomi</taxon>
        <taxon>Actinopterygii</taxon>
        <taxon>Neopterygii</taxon>
        <taxon>Teleostei</taxon>
        <taxon>Ostariophysi</taxon>
        <taxon>Siluriformes</taxon>
        <taxon>Pangasiidae</taxon>
        <taxon>Pangasianodon</taxon>
    </lineage>
</organism>
<dbReference type="EMBL" id="VFJC01000003">
    <property type="protein sequence ID" value="KAB5583893.1"/>
    <property type="molecule type" value="Genomic_DNA"/>
</dbReference>
<dbReference type="InterPro" id="IPR038831">
    <property type="entry name" value="SMIM26"/>
</dbReference>
<evidence type="ECO:0000256" key="1">
    <source>
        <dbReference type="SAM" id="Phobius"/>
    </source>
</evidence>
<dbReference type="PANTHER" id="PTHR40386">
    <property type="entry name" value="SMALL INTEGRAL MEMBRANE PROTEIN 26"/>
    <property type="match status" value="1"/>
</dbReference>
<keyword evidence="3" id="KW-1185">Reference proteome</keyword>
<dbReference type="PROSITE" id="PS51257">
    <property type="entry name" value="PROKAR_LIPOPROTEIN"/>
    <property type="match status" value="1"/>
</dbReference>
<dbReference type="AlphaFoldDB" id="A0A5N5PXU7"/>
<name>A0A5N5PXU7_PANHP</name>
<dbReference type="PANTHER" id="PTHR40386:SF1">
    <property type="entry name" value="SMALL INTEGRAL MEMBRANE PROTEIN 26"/>
    <property type="match status" value="1"/>
</dbReference>
<protein>
    <recommendedName>
        <fullName evidence="4">Small integral membrane protein 26</fullName>
    </recommendedName>
</protein>
<evidence type="ECO:0000313" key="3">
    <source>
        <dbReference type="Proteomes" id="UP000327468"/>
    </source>
</evidence>
<keyword evidence="1" id="KW-1133">Transmembrane helix</keyword>
<dbReference type="OrthoDB" id="9905290at2759"/>
<accession>A0A5N5PXU7</accession>
<comment type="caution">
    <text evidence="2">The sequence shown here is derived from an EMBL/GenBank/DDBJ whole genome shotgun (WGS) entry which is preliminary data.</text>
</comment>
<reference evidence="2 3" key="1">
    <citation type="submission" date="2019-06" db="EMBL/GenBank/DDBJ databases">
        <title>A chromosome-scale genome assembly of the striped catfish, Pangasianodon hypophthalmus.</title>
        <authorList>
            <person name="Wen M."/>
            <person name="Zahm M."/>
            <person name="Roques C."/>
            <person name="Cabau C."/>
            <person name="Klopp C."/>
            <person name="Donnadieu C."/>
            <person name="Jouanno E."/>
            <person name="Avarre J.-C."/>
            <person name="Campet M."/>
            <person name="Ha T.T.T."/>
            <person name="Dugue R."/>
            <person name="Lampietro C."/>
            <person name="Louis A."/>
            <person name="Herpin A."/>
            <person name="Echchiki A."/>
            <person name="Berthelot C."/>
            <person name="Parey E."/>
            <person name="Roest-Crollius H."/>
            <person name="Braasch I."/>
            <person name="Postlethwait J."/>
            <person name="Bobe J."/>
            <person name="Montfort J."/>
            <person name="Bouchez O."/>
            <person name="Begum T."/>
            <person name="Schartl M."/>
            <person name="Guiguen Y."/>
        </authorList>
    </citation>
    <scope>NUCLEOTIDE SEQUENCE [LARGE SCALE GENOMIC DNA]</scope>
    <source>
        <strain evidence="2 3">Indonesia</strain>
        <tissue evidence="2">Blood</tissue>
    </source>
</reference>
<evidence type="ECO:0008006" key="4">
    <source>
        <dbReference type="Google" id="ProtNLM"/>
    </source>
</evidence>
<keyword evidence="1" id="KW-0812">Transmembrane</keyword>
<feature type="transmembrane region" description="Helical" evidence="1">
    <location>
        <begin position="13"/>
        <end position="33"/>
    </location>
</feature>
<keyword evidence="1" id="KW-0472">Membrane</keyword>